<dbReference type="OrthoDB" id="4927890at2759"/>
<evidence type="ECO:0000313" key="3">
    <source>
        <dbReference type="EMBL" id="KZZ95303.1"/>
    </source>
</evidence>
<reference evidence="3 4" key="1">
    <citation type="journal article" date="2016" name="Genome Biol. Evol.">
        <title>Divergent and convergent evolution of fungal pathogenicity.</title>
        <authorList>
            <person name="Shang Y."/>
            <person name="Xiao G."/>
            <person name="Zheng P."/>
            <person name="Cen K."/>
            <person name="Zhan S."/>
            <person name="Wang C."/>
        </authorList>
    </citation>
    <scope>NUCLEOTIDE SEQUENCE [LARGE SCALE GENOMIC DNA]</scope>
    <source>
        <strain evidence="3 4">RCEF 2490</strain>
    </source>
</reference>
<dbReference type="PANTHER" id="PTHR33065">
    <property type="entry name" value="OS07G0486400 PROTEIN"/>
    <property type="match status" value="1"/>
</dbReference>
<organism evidence="3 4">
    <name type="scientific">Moelleriella libera RCEF 2490</name>
    <dbReference type="NCBI Taxonomy" id="1081109"/>
    <lineage>
        <taxon>Eukaryota</taxon>
        <taxon>Fungi</taxon>
        <taxon>Dikarya</taxon>
        <taxon>Ascomycota</taxon>
        <taxon>Pezizomycotina</taxon>
        <taxon>Sordariomycetes</taxon>
        <taxon>Hypocreomycetidae</taxon>
        <taxon>Hypocreales</taxon>
        <taxon>Clavicipitaceae</taxon>
        <taxon>Moelleriella</taxon>
    </lineage>
</organism>
<feature type="region of interest" description="Disordered" evidence="1">
    <location>
        <begin position="1"/>
        <end position="42"/>
    </location>
</feature>
<dbReference type="Pfam" id="PF20241">
    <property type="entry name" value="DUF6598"/>
    <property type="match status" value="1"/>
</dbReference>
<dbReference type="Proteomes" id="UP000078544">
    <property type="component" value="Unassembled WGS sequence"/>
</dbReference>
<accession>A0A162ILX1</accession>
<evidence type="ECO:0000256" key="1">
    <source>
        <dbReference type="SAM" id="MobiDB-lite"/>
    </source>
</evidence>
<sequence length="311" mass="34111">MSPFIDGTTDSGGSGSGNVSSPATNPQAAQAVAPSGGRDQQQEDFDQLGRTFIRVLAVYVTAAQSRQPEGDSDIYGTVTIGGSHDFQHLYLRQRDNCERLGPDNRLTLNKTDIVSAADSFAISLNLQQRRPDLPADDEISSGIIYWNAYDGTNVYDEVQSRAVEGKNGAEARVDYVVMSNAAEAHVKILPRCGDDEQSPAAQQICGEIVAETEHGQSIVFQRGQPDRERRAPDQPLLRDKIAVAMHDVLKLHMSLYPERTHMQGSEQAAADDDTSDDTTEGVLTFTPRLFHSERRRFGGPFGEVEVQVAWF</sequence>
<dbReference type="STRING" id="1081109.A0A162ILX1"/>
<keyword evidence="4" id="KW-1185">Reference proteome</keyword>
<dbReference type="PANTHER" id="PTHR33065:SF88">
    <property type="entry name" value="OS11G0104220 PROTEIN"/>
    <property type="match status" value="1"/>
</dbReference>
<feature type="domain" description="DUF6598" evidence="2">
    <location>
        <begin position="53"/>
        <end position="272"/>
    </location>
</feature>
<proteinExistence type="predicted"/>
<dbReference type="InterPro" id="IPR046533">
    <property type="entry name" value="DUF6598"/>
</dbReference>
<evidence type="ECO:0000313" key="4">
    <source>
        <dbReference type="Proteomes" id="UP000078544"/>
    </source>
</evidence>
<comment type="caution">
    <text evidence="3">The sequence shown here is derived from an EMBL/GenBank/DDBJ whole genome shotgun (WGS) entry which is preliminary data.</text>
</comment>
<evidence type="ECO:0000259" key="2">
    <source>
        <dbReference type="Pfam" id="PF20241"/>
    </source>
</evidence>
<name>A0A162ILX1_9HYPO</name>
<protein>
    <recommendedName>
        <fullName evidence="2">DUF6598 domain-containing protein</fullName>
    </recommendedName>
</protein>
<dbReference type="EMBL" id="AZGY01000009">
    <property type="protein sequence ID" value="KZZ95303.1"/>
    <property type="molecule type" value="Genomic_DNA"/>
</dbReference>
<dbReference type="AlphaFoldDB" id="A0A162ILX1"/>
<gene>
    <name evidence="3" type="ORF">AAL_04534</name>
</gene>